<accession>A0A0S2SJP7</accession>
<proteinExistence type="predicted"/>
<keyword evidence="1" id="KW-0175">Coiled coil</keyword>
<evidence type="ECO:0008006" key="4">
    <source>
        <dbReference type="Google" id="ProtNLM"/>
    </source>
</evidence>
<evidence type="ECO:0000256" key="1">
    <source>
        <dbReference type="SAM" id="Coils"/>
    </source>
</evidence>
<reference evidence="2 3" key="2">
    <citation type="journal article" date="2016" name="Genome Announc.">
        <title>Complete Genome Sequence of the Highly Virulent Aeromonas schubertii Strain WL1483, Isolated from Diseased Snakehead Fish (Channa argus) in China.</title>
        <authorList>
            <person name="Liu L."/>
            <person name="Li N."/>
            <person name="Zhang D."/>
            <person name="Fu X."/>
            <person name="Shi C."/>
            <person name="Lin Q."/>
            <person name="Hao G."/>
        </authorList>
    </citation>
    <scope>NUCLEOTIDE SEQUENCE [LARGE SCALE GENOMIC DNA]</scope>
    <source>
        <strain evidence="2 3">WL1483</strain>
    </source>
</reference>
<evidence type="ECO:0000313" key="2">
    <source>
        <dbReference type="EMBL" id="ALP41886.1"/>
    </source>
</evidence>
<protein>
    <recommendedName>
        <fullName evidence="4">Capsular biosynthesis protein</fullName>
    </recommendedName>
</protein>
<dbReference type="KEGG" id="asr:WL1483_2467"/>
<gene>
    <name evidence="2" type="ORF">WL1483_2467</name>
</gene>
<dbReference type="PATRIC" id="fig|652.5.peg.1733"/>
<evidence type="ECO:0000313" key="3">
    <source>
        <dbReference type="Proteomes" id="UP000058114"/>
    </source>
</evidence>
<sequence>MGNYSQLILQRLQEMKRPLPVALIDTMTSDCSEKFGLPVIDMMQASQHDLSIIIGSSPYDYEQEVMAKLRQHGCHRLVALEPEEILPPLLDPLADSLADTESWPVLLLVCMLDIHVQKLSSLISWLSQRHIRCHIVRPYDIRAITSVTPPRLLGAIIWNGVPAYYNSIKKYLHEHAKPIFYAELGFFPQRDHVYIDRRGVNLAREMELQESQKESAERELLQLRNGLMKGRAWIPGETILVPLQIATDTNVCLYSEYGNKMQTFIDDVIMDYGNERLMFKPHPLDPSKDMYDFHGYEVVDGDFMTLALSSKLICGINSSTLFEARLVGIPVHFYGHSLLNSNENEHMTLLAMVNNQFRVDGTDIDEKLGKFMKYIGL</sequence>
<dbReference type="Proteomes" id="UP000058114">
    <property type="component" value="Chromosome"/>
</dbReference>
<reference evidence="3" key="1">
    <citation type="submission" date="2015-10" db="EMBL/GenBank/DDBJ databases">
        <title>Complete Genome Sequence of Aeromonas schubertii strain WL1483.</title>
        <authorList>
            <person name="Liu L."/>
        </authorList>
    </citation>
    <scope>NUCLEOTIDE SEQUENCE [LARGE SCALE GENOMIC DNA]</scope>
    <source>
        <strain evidence="3">WL1483</strain>
    </source>
</reference>
<dbReference type="AlphaFoldDB" id="A0A0S2SJP7"/>
<feature type="coiled-coil region" evidence="1">
    <location>
        <begin position="199"/>
        <end position="226"/>
    </location>
</feature>
<dbReference type="EMBL" id="CP013067">
    <property type="protein sequence ID" value="ALP41886.1"/>
    <property type="molecule type" value="Genomic_DNA"/>
</dbReference>
<name>A0A0S2SJP7_9GAMM</name>
<organism evidence="2 3">
    <name type="scientific">Aeromonas schubertii</name>
    <dbReference type="NCBI Taxonomy" id="652"/>
    <lineage>
        <taxon>Bacteria</taxon>
        <taxon>Pseudomonadati</taxon>
        <taxon>Pseudomonadota</taxon>
        <taxon>Gammaproteobacteria</taxon>
        <taxon>Aeromonadales</taxon>
        <taxon>Aeromonadaceae</taxon>
        <taxon>Aeromonas</taxon>
    </lineage>
</organism>